<sequence>MIERQFSTSVAAAQKALDIEAVYKNICAALLANAFPDPLKNLGLRYQAVDDMVCADLHGFSVRMRYDHVWLKDGLSVPRLGGRLRFTLVNSEGNDGDELFQVLFDHSGNARVGDEEGYFSQAVSDPQEMNAFVRKTSLKLANTVHAKMETIK</sequence>
<proteinExistence type="predicted"/>
<dbReference type="EMBL" id="JQIM01000007">
    <property type="protein sequence ID" value="KGX17096.1"/>
    <property type="molecule type" value="Genomic_DNA"/>
</dbReference>
<accession>A0AA40MH85</accession>
<gene>
    <name evidence="1" type="ORF">Y036_5935</name>
</gene>
<name>A0AA40MH85_BURPE</name>
<evidence type="ECO:0000313" key="1">
    <source>
        <dbReference type="EMBL" id="KGX17096.1"/>
    </source>
</evidence>
<dbReference type="RefSeq" id="WP_038740511.1">
    <property type="nucleotide sequence ID" value="NZ_KN323090.1"/>
</dbReference>
<dbReference type="Proteomes" id="UP000030475">
    <property type="component" value="Unassembled WGS sequence"/>
</dbReference>
<evidence type="ECO:0000313" key="2">
    <source>
        <dbReference type="Proteomes" id="UP000030475"/>
    </source>
</evidence>
<protein>
    <submittedName>
        <fullName evidence="1">Uncharacterized protein</fullName>
    </submittedName>
</protein>
<dbReference type="AlphaFoldDB" id="A0AA40MH85"/>
<organism evidence="1 2">
    <name type="scientific">Burkholderia pseudomallei</name>
    <name type="common">Pseudomonas pseudomallei</name>
    <dbReference type="NCBI Taxonomy" id="28450"/>
    <lineage>
        <taxon>Bacteria</taxon>
        <taxon>Pseudomonadati</taxon>
        <taxon>Pseudomonadota</taxon>
        <taxon>Betaproteobacteria</taxon>
        <taxon>Burkholderiales</taxon>
        <taxon>Burkholderiaceae</taxon>
        <taxon>Burkholderia</taxon>
        <taxon>pseudomallei group</taxon>
    </lineage>
</organism>
<reference evidence="1 2" key="1">
    <citation type="submission" date="2014-08" db="EMBL/GenBank/DDBJ databases">
        <authorList>
            <person name="Bunnell A."/>
            <person name="Chain P.S."/>
            <person name="Chertkov O."/>
            <person name="Currie B.J."/>
            <person name="Daligault H.E."/>
            <person name="Davenport K.W."/>
            <person name="Davis C."/>
            <person name="Gleasner C.D."/>
            <person name="Johnson S.L."/>
            <person name="Kaestli M."/>
            <person name="Koren S."/>
            <person name="Kunde Y.A."/>
            <person name="Mayo M."/>
            <person name="McMurry K.K."/>
            <person name="Price E.P."/>
            <person name="Reitenga K.G."/>
            <person name="Robison R."/>
            <person name="Rosovitz M.J."/>
            <person name="Sarovich D.S."/>
            <person name="Teshima H."/>
        </authorList>
    </citation>
    <scope>NUCLEOTIDE SEQUENCE [LARGE SCALE GENOMIC DNA]</scope>
    <source>
        <strain evidence="1 2">MSHR44</strain>
    </source>
</reference>
<comment type="caution">
    <text evidence="1">The sequence shown here is derived from an EMBL/GenBank/DDBJ whole genome shotgun (WGS) entry which is preliminary data.</text>
</comment>